<protein>
    <recommendedName>
        <fullName evidence="4">IBR domain-containing protein</fullName>
    </recommendedName>
</protein>
<sequence>MSPPTPSAPILSTPQLHISNNLSSRGYFRNCIGCFKHAYCLTFSDACKDHAYCRYCFNHFVRLSCGGPSNDEEKEGIDRGRVPASASTRTFPPRCCGQPTSLPDDALRLVLEADVLHLYMLKRARSRLPLRERTHCAAPDCGMWLTAEEAIREDDEGGIWMGWKSGGGGEEQQQQQQQQDQGVASRELRKCSRCAERTCTACKQLGRGHLDGDGRWKECPVDEEAVRLESMADGMKWTRCGGCGVWVELSVGCRHVV</sequence>
<accession>A0AA39YCS1</accession>
<gene>
    <name evidence="2" type="ORF">DIS24_g7115</name>
</gene>
<evidence type="ECO:0000313" key="2">
    <source>
        <dbReference type="EMBL" id="KAK0650163.1"/>
    </source>
</evidence>
<organism evidence="2 3">
    <name type="scientific">Lasiodiplodia hormozganensis</name>
    <dbReference type="NCBI Taxonomy" id="869390"/>
    <lineage>
        <taxon>Eukaryota</taxon>
        <taxon>Fungi</taxon>
        <taxon>Dikarya</taxon>
        <taxon>Ascomycota</taxon>
        <taxon>Pezizomycotina</taxon>
        <taxon>Dothideomycetes</taxon>
        <taxon>Dothideomycetes incertae sedis</taxon>
        <taxon>Botryosphaeriales</taxon>
        <taxon>Botryosphaeriaceae</taxon>
        <taxon>Lasiodiplodia</taxon>
    </lineage>
</organism>
<dbReference type="Proteomes" id="UP001175001">
    <property type="component" value="Unassembled WGS sequence"/>
</dbReference>
<comment type="caution">
    <text evidence="2">The sequence shown here is derived from an EMBL/GenBank/DDBJ whole genome shotgun (WGS) entry which is preliminary data.</text>
</comment>
<reference evidence="2" key="1">
    <citation type="submission" date="2023-06" db="EMBL/GenBank/DDBJ databases">
        <title>Multi-omics analyses reveal the molecular pathogenesis toolkit of Lasiodiplodia hormozganensis, a cross-kingdom pathogen.</title>
        <authorList>
            <person name="Felix C."/>
            <person name="Meneses R."/>
            <person name="Goncalves M.F.M."/>
            <person name="Tilleman L."/>
            <person name="Duarte A.S."/>
            <person name="Jorrin-Novo J.V."/>
            <person name="Van De Peer Y."/>
            <person name="Deforce D."/>
            <person name="Van Nieuwerburgh F."/>
            <person name="Esteves A.C."/>
            <person name="Alves A."/>
        </authorList>
    </citation>
    <scope>NUCLEOTIDE SEQUENCE</scope>
    <source>
        <strain evidence="2">CBS 339.90</strain>
    </source>
</reference>
<evidence type="ECO:0008006" key="4">
    <source>
        <dbReference type="Google" id="ProtNLM"/>
    </source>
</evidence>
<keyword evidence="3" id="KW-1185">Reference proteome</keyword>
<feature type="region of interest" description="Disordered" evidence="1">
    <location>
        <begin position="162"/>
        <end position="181"/>
    </location>
</feature>
<dbReference type="AlphaFoldDB" id="A0AA39YCS1"/>
<feature type="compositionally biased region" description="Low complexity" evidence="1">
    <location>
        <begin position="171"/>
        <end position="181"/>
    </location>
</feature>
<evidence type="ECO:0000256" key="1">
    <source>
        <dbReference type="SAM" id="MobiDB-lite"/>
    </source>
</evidence>
<proteinExistence type="predicted"/>
<evidence type="ECO:0000313" key="3">
    <source>
        <dbReference type="Proteomes" id="UP001175001"/>
    </source>
</evidence>
<dbReference type="EMBL" id="JAUJDW010000039">
    <property type="protein sequence ID" value="KAK0650163.1"/>
    <property type="molecule type" value="Genomic_DNA"/>
</dbReference>
<name>A0AA39YCS1_9PEZI</name>